<feature type="compositionally biased region" description="Basic and acidic residues" evidence="1">
    <location>
        <begin position="1"/>
        <end position="10"/>
    </location>
</feature>
<accession>A0A9N7YNZ9</accession>
<name>A0A9N7YNZ9_PLEPL</name>
<evidence type="ECO:0000313" key="2">
    <source>
        <dbReference type="EMBL" id="CAB1432211.1"/>
    </source>
</evidence>
<feature type="compositionally biased region" description="Basic residues" evidence="1">
    <location>
        <begin position="252"/>
        <end position="261"/>
    </location>
</feature>
<proteinExistence type="predicted"/>
<feature type="compositionally biased region" description="Pro residues" evidence="1">
    <location>
        <begin position="26"/>
        <end position="35"/>
    </location>
</feature>
<feature type="compositionally biased region" description="Low complexity" evidence="1">
    <location>
        <begin position="262"/>
        <end position="271"/>
    </location>
</feature>
<reference evidence="2" key="1">
    <citation type="submission" date="2020-03" db="EMBL/GenBank/DDBJ databases">
        <authorList>
            <person name="Weist P."/>
        </authorList>
    </citation>
    <scope>NUCLEOTIDE SEQUENCE</scope>
</reference>
<dbReference type="Proteomes" id="UP001153269">
    <property type="component" value="Unassembled WGS sequence"/>
</dbReference>
<feature type="region of interest" description="Disordered" evidence="1">
    <location>
        <begin position="1"/>
        <end position="76"/>
    </location>
</feature>
<gene>
    <name evidence="2" type="ORF">PLEPLA_LOCUS20268</name>
</gene>
<sequence length="339" mass="36412">MLRVLDRAEHACGPAPDSRIRSAQPGDPPTGPPHHPGSARREAGSHVRLPSCWPSAEPPPESWAYPRPPRRQTSRLPWPWSLRHTCTRFRPLLSLAGGMPFQPKAYLRAPRFPHCPFPPAPLLPPVVHHVAHNTRSPSLLLLLPGAPLASFADTHVASCAAHSECSLTTQRPGPCRKGVSTFSSLASFSSNLPDSFARVPQHLPNLVPFVSSPSCYFFATPGPGHRGIPVYILTRKPLKFPTLAVIGETRRLPRGHARSRLSSRSGSSSGRSHLRKAAEGSAGVLPSAQTLIDTTPPRPLPDGPLPAAALSTTPTLPDLARLHRPTRTPSGGLLQASGY</sequence>
<comment type="caution">
    <text evidence="2">The sequence shown here is derived from an EMBL/GenBank/DDBJ whole genome shotgun (WGS) entry which is preliminary data.</text>
</comment>
<keyword evidence="3" id="KW-1185">Reference proteome</keyword>
<dbReference type="AlphaFoldDB" id="A0A9N7YNZ9"/>
<protein>
    <submittedName>
        <fullName evidence="2">Uncharacterized protein</fullName>
    </submittedName>
</protein>
<organism evidence="2 3">
    <name type="scientific">Pleuronectes platessa</name>
    <name type="common">European plaice</name>
    <dbReference type="NCBI Taxonomy" id="8262"/>
    <lineage>
        <taxon>Eukaryota</taxon>
        <taxon>Metazoa</taxon>
        <taxon>Chordata</taxon>
        <taxon>Craniata</taxon>
        <taxon>Vertebrata</taxon>
        <taxon>Euteleostomi</taxon>
        <taxon>Actinopterygii</taxon>
        <taxon>Neopterygii</taxon>
        <taxon>Teleostei</taxon>
        <taxon>Neoteleostei</taxon>
        <taxon>Acanthomorphata</taxon>
        <taxon>Carangaria</taxon>
        <taxon>Pleuronectiformes</taxon>
        <taxon>Pleuronectoidei</taxon>
        <taxon>Pleuronectidae</taxon>
        <taxon>Pleuronectes</taxon>
    </lineage>
</organism>
<dbReference type="EMBL" id="CADEAL010001414">
    <property type="protein sequence ID" value="CAB1432211.1"/>
    <property type="molecule type" value="Genomic_DNA"/>
</dbReference>
<evidence type="ECO:0000313" key="3">
    <source>
        <dbReference type="Proteomes" id="UP001153269"/>
    </source>
</evidence>
<evidence type="ECO:0000256" key="1">
    <source>
        <dbReference type="SAM" id="MobiDB-lite"/>
    </source>
</evidence>
<feature type="region of interest" description="Disordered" evidence="1">
    <location>
        <begin position="251"/>
        <end position="339"/>
    </location>
</feature>